<dbReference type="Pfam" id="PF00662">
    <property type="entry name" value="Proton_antipo_N"/>
    <property type="match status" value="1"/>
</dbReference>
<dbReference type="HOGENOM" id="CLU_007100_10_1_2"/>
<dbReference type="EMBL" id="CP010070">
    <property type="protein sequence ID" value="AIZ56754.1"/>
    <property type="molecule type" value="Genomic_DNA"/>
</dbReference>
<feature type="transmembrane region" description="Helical" evidence="7">
    <location>
        <begin position="273"/>
        <end position="296"/>
    </location>
</feature>
<dbReference type="PRINTS" id="PR01434">
    <property type="entry name" value="NADHDHGNASE5"/>
</dbReference>
<keyword evidence="5 10" id="KW-0560">Oxidoreductase</keyword>
<dbReference type="Pfam" id="PF00361">
    <property type="entry name" value="Proton_antipo_M"/>
    <property type="match status" value="1"/>
</dbReference>
<accession>A0A0A7LCG0</accession>
<keyword evidence="2" id="KW-1003">Cell membrane</keyword>
<dbReference type="GO" id="GO:0051911">
    <property type="term" value="F:Methanosarcina-phenazine hydrogenase activity"/>
    <property type="evidence" value="ECO:0007669"/>
    <property type="project" value="UniProtKB-EC"/>
</dbReference>
<keyword evidence="6 7" id="KW-0472">Membrane</keyword>
<gene>
    <name evidence="10" type="primary">fpoM1</name>
    <name evidence="10" type="ORF">Mpt1_c08780</name>
</gene>
<evidence type="ECO:0000259" key="9">
    <source>
        <dbReference type="Pfam" id="PF00662"/>
    </source>
</evidence>
<dbReference type="STRING" id="1577791.Mpt1_c08780"/>
<evidence type="ECO:0000259" key="8">
    <source>
        <dbReference type="Pfam" id="PF00361"/>
    </source>
</evidence>
<proteinExistence type="predicted"/>
<dbReference type="PANTHER" id="PTHR42682:SF5">
    <property type="entry name" value="HYDROGENASE-4 COMPONENT F"/>
    <property type="match status" value="1"/>
</dbReference>
<dbReference type="InterPro" id="IPR001516">
    <property type="entry name" value="Proton_antipo_N"/>
</dbReference>
<keyword evidence="4 7" id="KW-1133">Transmembrane helix</keyword>
<name>A0A0A7LCG0_9ARCH</name>
<feature type="transmembrane region" description="Helical" evidence="7">
    <location>
        <begin position="246"/>
        <end position="267"/>
    </location>
</feature>
<evidence type="ECO:0000256" key="4">
    <source>
        <dbReference type="ARBA" id="ARBA00022989"/>
    </source>
</evidence>
<evidence type="ECO:0000256" key="3">
    <source>
        <dbReference type="ARBA" id="ARBA00022692"/>
    </source>
</evidence>
<dbReference type="KEGG" id="mear:Mpt1_c08780"/>
<feature type="domain" description="NADH:quinone oxidoreductase/Mrp antiporter transmembrane" evidence="8">
    <location>
        <begin position="128"/>
        <end position="418"/>
    </location>
</feature>
<evidence type="ECO:0000313" key="10">
    <source>
        <dbReference type="EMBL" id="AIZ56754.1"/>
    </source>
</evidence>
<feature type="transmembrane region" description="Helical" evidence="7">
    <location>
        <begin position="373"/>
        <end position="395"/>
    </location>
</feature>
<dbReference type="OrthoDB" id="19089at2157"/>
<feature type="transmembrane region" description="Helical" evidence="7">
    <location>
        <begin position="159"/>
        <end position="179"/>
    </location>
</feature>
<keyword evidence="3 7" id="KW-0812">Transmembrane</keyword>
<evidence type="ECO:0000256" key="5">
    <source>
        <dbReference type="ARBA" id="ARBA00023002"/>
    </source>
</evidence>
<dbReference type="InterPro" id="IPR001750">
    <property type="entry name" value="ND/Mrp_TM"/>
</dbReference>
<organism evidence="10 11">
    <name type="scientific">Candidatus Methanoplasma termitum</name>
    <dbReference type="NCBI Taxonomy" id="1577791"/>
    <lineage>
        <taxon>Archaea</taxon>
        <taxon>Methanobacteriati</taxon>
        <taxon>Thermoplasmatota</taxon>
        <taxon>Thermoplasmata</taxon>
        <taxon>Methanomassiliicoccales</taxon>
        <taxon>Methanomassiliicoccaceae</taxon>
        <taxon>Candidatus Methanoplasma</taxon>
    </lineage>
</organism>
<feature type="transmembrane region" description="Helical" evidence="7">
    <location>
        <begin position="128"/>
        <end position="147"/>
    </location>
</feature>
<feature type="transmembrane region" description="Helical" evidence="7">
    <location>
        <begin position="105"/>
        <end position="122"/>
    </location>
</feature>
<evidence type="ECO:0000256" key="7">
    <source>
        <dbReference type="SAM" id="Phobius"/>
    </source>
</evidence>
<feature type="transmembrane region" description="Helical" evidence="7">
    <location>
        <begin position="207"/>
        <end position="226"/>
    </location>
</feature>
<dbReference type="AlphaFoldDB" id="A0A0A7LCG0"/>
<feature type="transmembrane region" description="Helical" evidence="7">
    <location>
        <begin position="65"/>
        <end position="84"/>
    </location>
</feature>
<feature type="domain" description="NADH-Ubiquinone oxidoreductase (complex I) chain 5 N-terminal" evidence="9">
    <location>
        <begin position="62"/>
        <end position="94"/>
    </location>
</feature>
<evidence type="ECO:0000256" key="6">
    <source>
        <dbReference type="ARBA" id="ARBA00023136"/>
    </source>
</evidence>
<evidence type="ECO:0000313" key="11">
    <source>
        <dbReference type="Proteomes" id="UP000030787"/>
    </source>
</evidence>
<dbReference type="GeneID" id="24818541"/>
<keyword evidence="11" id="KW-1185">Reference proteome</keyword>
<dbReference type="InterPro" id="IPR052175">
    <property type="entry name" value="ComplexI-like_HydComp"/>
</dbReference>
<feature type="transmembrane region" description="Helical" evidence="7">
    <location>
        <begin position="448"/>
        <end position="468"/>
    </location>
</feature>
<evidence type="ECO:0000256" key="1">
    <source>
        <dbReference type="ARBA" id="ARBA00004651"/>
    </source>
</evidence>
<dbReference type="GO" id="GO:0005886">
    <property type="term" value="C:plasma membrane"/>
    <property type="evidence" value="ECO:0007669"/>
    <property type="project" value="UniProtKB-SubCell"/>
</dbReference>
<feature type="transmembrane region" description="Helical" evidence="7">
    <location>
        <begin position="6"/>
        <end position="24"/>
    </location>
</feature>
<feature type="transmembrane region" description="Helical" evidence="7">
    <location>
        <begin position="407"/>
        <end position="427"/>
    </location>
</feature>
<comment type="subcellular location">
    <subcellularLocation>
        <location evidence="1">Cell membrane</location>
        <topology evidence="1">Multi-pass membrane protein</topology>
    </subcellularLocation>
</comment>
<evidence type="ECO:0000256" key="2">
    <source>
        <dbReference type="ARBA" id="ARBA00022475"/>
    </source>
</evidence>
<dbReference type="PANTHER" id="PTHR42682">
    <property type="entry name" value="HYDROGENASE-4 COMPONENT F"/>
    <property type="match status" value="1"/>
</dbReference>
<dbReference type="EC" id="1.12.98.3" evidence="10"/>
<reference evidence="10 11" key="1">
    <citation type="journal article" date="2014" name="Appl. Environ. Microbiol.">
        <title>Comparative Genome Analysis of 'Candidatus Methanoplasma termitum' Indicates a New Mode of Energy Metabolism in the Seventh Order of Methanogens.</title>
        <authorList>
            <person name="Lang K."/>
            <person name="Schuldes J."/>
            <person name="Klingl A."/>
            <person name="Poehlein A."/>
            <person name="Daniel R."/>
            <person name="Brune A."/>
        </authorList>
    </citation>
    <scope>NUCLEOTIDE SEQUENCE [LARGE SCALE GENOMIC DNA]</scope>
    <source>
        <strain evidence="11">Mpt1</strain>
    </source>
</reference>
<dbReference type="RefSeq" id="WP_048112517.1">
    <property type="nucleotide sequence ID" value="NZ_CP010070.1"/>
</dbReference>
<dbReference type="Proteomes" id="UP000030787">
    <property type="component" value="Chromosome"/>
</dbReference>
<feature type="transmembrane region" description="Helical" evidence="7">
    <location>
        <begin position="31"/>
        <end position="53"/>
    </location>
</feature>
<protein>
    <submittedName>
        <fullName evidence="10">FpoM1 protein</fullName>
        <ecNumber evidence="10">1.12.98.3</ecNumber>
    </submittedName>
</protein>
<sequence>MSLTVEIILAIPVATALVCAAIPWARTRSMVSIIGSLALLVASVPMCIDAFTGKTTEYSMWYVDGLSALFLILIALVGFMASIYSAGYIKLDKDEGRITSKDERIYSVLFHTFVAVMLTVCVVSSFGIMWIAIEATTLVSAFLVGFYRKESSTEAAWKYLMICSVGITLALMGIILIYASSMAVLGNDPGALNWPILYSVASDLDPSLLKIAFVFVLVGFGTKMGLVPMHTWLPDAHSQSPTPISAMLSAVLLNCAMYTILRFQMILNVAVPGFSSSLMIGFGLISMAVAAAFILISKDIKRMLAYSTIEHMGIMMIGFGIGTPLAVFGALFHVIAHSLTKTFVFFAAGNVIQGYGTSNMADIKGLREKMPFTAFMMTAGTLAILGVPPFAVFIGEISILAGAFSDGMYIVAAVMVVLIIVVFAGFLRNVLPMLSGDTKKEVKELKGISRALPMVLLLLAIILLGLFMPEQMRDALESIADAVTGGIL</sequence>